<dbReference type="EMBL" id="LFYR01000981">
    <property type="protein sequence ID" value="KMZ66245.1"/>
    <property type="molecule type" value="Genomic_DNA"/>
</dbReference>
<keyword evidence="5" id="KW-0503">Monooxygenase</keyword>
<gene>
    <name evidence="6" type="ORF">ZOSMA_2G02550</name>
</gene>
<protein>
    <recommendedName>
        <fullName evidence="8">Cytochrome P450</fullName>
    </recommendedName>
</protein>
<dbReference type="Proteomes" id="UP000036987">
    <property type="component" value="Unassembled WGS sequence"/>
</dbReference>
<name>A0A0K9PDG0_ZOSMR</name>
<evidence type="ECO:0000313" key="6">
    <source>
        <dbReference type="EMBL" id="KMZ66245.1"/>
    </source>
</evidence>
<comment type="similarity">
    <text evidence="1 5">Belongs to the cytochrome P450 family.</text>
</comment>
<keyword evidence="3 5" id="KW-0560">Oxidoreductase</keyword>
<dbReference type="STRING" id="29655.A0A0K9PDG0"/>
<evidence type="ECO:0000256" key="4">
    <source>
        <dbReference type="ARBA" id="ARBA00023004"/>
    </source>
</evidence>
<dbReference type="InterPro" id="IPR036396">
    <property type="entry name" value="Cyt_P450_sf"/>
</dbReference>
<dbReference type="OrthoDB" id="1470350at2759"/>
<dbReference type="GO" id="GO:0020037">
    <property type="term" value="F:heme binding"/>
    <property type="evidence" value="ECO:0007669"/>
    <property type="project" value="InterPro"/>
</dbReference>
<dbReference type="PANTHER" id="PTHR24296">
    <property type="entry name" value="CYTOCHROME P450"/>
    <property type="match status" value="1"/>
</dbReference>
<dbReference type="GO" id="GO:0004497">
    <property type="term" value="F:monooxygenase activity"/>
    <property type="evidence" value="ECO:0007669"/>
    <property type="project" value="UniProtKB-KW"/>
</dbReference>
<keyword evidence="5" id="KW-0349">Heme</keyword>
<evidence type="ECO:0000256" key="1">
    <source>
        <dbReference type="ARBA" id="ARBA00010617"/>
    </source>
</evidence>
<dbReference type="SUPFAM" id="SSF48264">
    <property type="entry name" value="Cytochrome P450"/>
    <property type="match status" value="1"/>
</dbReference>
<evidence type="ECO:0000256" key="3">
    <source>
        <dbReference type="ARBA" id="ARBA00023002"/>
    </source>
</evidence>
<keyword evidence="4 5" id="KW-0408">Iron</keyword>
<dbReference type="GO" id="GO:0016705">
    <property type="term" value="F:oxidoreductase activity, acting on paired donors, with incorporation or reduction of molecular oxygen"/>
    <property type="evidence" value="ECO:0007669"/>
    <property type="project" value="InterPro"/>
</dbReference>
<dbReference type="OMA" id="QITCAIT"/>
<dbReference type="PROSITE" id="PS00086">
    <property type="entry name" value="CYTOCHROME_P450"/>
    <property type="match status" value="1"/>
</dbReference>
<reference evidence="7" key="1">
    <citation type="journal article" date="2016" name="Nature">
        <title>The genome of the seagrass Zostera marina reveals angiosperm adaptation to the sea.</title>
        <authorList>
            <person name="Olsen J.L."/>
            <person name="Rouze P."/>
            <person name="Verhelst B."/>
            <person name="Lin Y.-C."/>
            <person name="Bayer T."/>
            <person name="Collen J."/>
            <person name="Dattolo E."/>
            <person name="De Paoli E."/>
            <person name="Dittami S."/>
            <person name="Maumus F."/>
            <person name="Michel G."/>
            <person name="Kersting A."/>
            <person name="Lauritano C."/>
            <person name="Lohaus R."/>
            <person name="Toepel M."/>
            <person name="Tonon T."/>
            <person name="Vanneste K."/>
            <person name="Amirebrahimi M."/>
            <person name="Brakel J."/>
            <person name="Bostroem C."/>
            <person name="Chovatia M."/>
            <person name="Grimwood J."/>
            <person name="Jenkins J.W."/>
            <person name="Jueterbock A."/>
            <person name="Mraz A."/>
            <person name="Stam W.T."/>
            <person name="Tice H."/>
            <person name="Bornberg-Bauer E."/>
            <person name="Green P.J."/>
            <person name="Pearson G.A."/>
            <person name="Procaccini G."/>
            <person name="Duarte C.M."/>
            <person name="Schmutz J."/>
            <person name="Reusch T.B.H."/>
            <person name="Van de Peer Y."/>
        </authorList>
    </citation>
    <scope>NUCLEOTIDE SEQUENCE [LARGE SCALE GENOMIC DNA]</scope>
    <source>
        <strain evidence="7">cv. Finnish</strain>
    </source>
</reference>
<dbReference type="GO" id="GO:0005506">
    <property type="term" value="F:iron ion binding"/>
    <property type="evidence" value="ECO:0007669"/>
    <property type="project" value="InterPro"/>
</dbReference>
<dbReference type="Gene3D" id="1.10.630.10">
    <property type="entry name" value="Cytochrome P450"/>
    <property type="match status" value="1"/>
</dbReference>
<comment type="caution">
    <text evidence="6">The sequence shown here is derived from an EMBL/GenBank/DDBJ whole genome shotgun (WGS) entry which is preliminary data.</text>
</comment>
<evidence type="ECO:0000256" key="5">
    <source>
        <dbReference type="RuleBase" id="RU000461"/>
    </source>
</evidence>
<evidence type="ECO:0008006" key="8">
    <source>
        <dbReference type="Google" id="ProtNLM"/>
    </source>
</evidence>
<keyword evidence="2 5" id="KW-0479">Metal-binding</keyword>
<dbReference type="InterPro" id="IPR017972">
    <property type="entry name" value="Cyt_P450_CS"/>
</dbReference>
<dbReference type="Pfam" id="PF00067">
    <property type="entry name" value="p450"/>
    <property type="match status" value="1"/>
</dbReference>
<dbReference type="InterPro" id="IPR001128">
    <property type="entry name" value="Cyt_P450"/>
</dbReference>
<accession>A0A0K9PDG0</accession>
<evidence type="ECO:0000256" key="2">
    <source>
        <dbReference type="ARBA" id="ARBA00022723"/>
    </source>
</evidence>
<sequence>MPDGTHVKRGTLVSYSAYSMGRTKSIWGSDCCEFKPERWLVDGVFQPKSPFKFPVFHAGPRMCLGKEMAYIQMKSIVVCLLDKFEYIVKKEDPPELVLSITLKMKGGLPVQFKKRGKKE</sequence>
<evidence type="ECO:0000313" key="7">
    <source>
        <dbReference type="Proteomes" id="UP000036987"/>
    </source>
</evidence>
<organism evidence="6 7">
    <name type="scientific">Zostera marina</name>
    <name type="common">Eelgrass</name>
    <dbReference type="NCBI Taxonomy" id="29655"/>
    <lineage>
        <taxon>Eukaryota</taxon>
        <taxon>Viridiplantae</taxon>
        <taxon>Streptophyta</taxon>
        <taxon>Embryophyta</taxon>
        <taxon>Tracheophyta</taxon>
        <taxon>Spermatophyta</taxon>
        <taxon>Magnoliopsida</taxon>
        <taxon>Liliopsida</taxon>
        <taxon>Zosteraceae</taxon>
        <taxon>Zostera</taxon>
    </lineage>
</organism>
<keyword evidence="7" id="KW-1185">Reference proteome</keyword>
<dbReference type="GO" id="GO:0006629">
    <property type="term" value="P:lipid metabolic process"/>
    <property type="evidence" value="ECO:0007669"/>
    <property type="project" value="UniProtKB-ARBA"/>
</dbReference>
<proteinExistence type="inferred from homology"/>
<dbReference type="AlphaFoldDB" id="A0A0K9PDG0"/>